<sequence>MRHHIVDTFADAQCAGNPAAVVQVPEFPAGTEMQATAHRIGLPTTAFVVPNRAAEYRVRWFTPYKEINLCGHATIASARVLLTGSDVTRLTFVSANGVLHAERLDDLIAIDLPTSSLTECAPPPGLLDALGTDAVTCAVSGDDVLIEVESPTTVGALRPDFAALAAQPFRGHIVTARGGDGVDFVSRTFFPALGVNEDQVCVTAHCKLIPYWGRRLGRDRLTAVQLSERGGRLELRDAGDRVQVLGTAVLRDGVHDDRAPQLEGLTG</sequence>
<dbReference type="SUPFAM" id="SSF54506">
    <property type="entry name" value="Diaminopimelate epimerase-like"/>
    <property type="match status" value="1"/>
</dbReference>
<evidence type="ECO:0000313" key="3">
    <source>
        <dbReference type="EMBL" id="NMH76163.1"/>
    </source>
</evidence>
<name>A0ABX1RAB4_9PSEU</name>
<dbReference type="EMBL" id="JAAXKY010000005">
    <property type="protein sequence ID" value="NMH76163.1"/>
    <property type="molecule type" value="Genomic_DNA"/>
</dbReference>
<comment type="caution">
    <text evidence="3">The sequence shown here is derived from an EMBL/GenBank/DDBJ whole genome shotgun (WGS) entry which is preliminary data.</text>
</comment>
<dbReference type="Gene3D" id="3.10.310.10">
    <property type="entry name" value="Diaminopimelate Epimerase, Chain A, domain 1"/>
    <property type="match status" value="2"/>
</dbReference>
<reference evidence="3 4" key="1">
    <citation type="submission" date="2020-04" db="EMBL/GenBank/DDBJ databases">
        <authorList>
            <person name="Klaysubun C."/>
            <person name="Duangmal K."/>
            <person name="Lipun K."/>
        </authorList>
    </citation>
    <scope>NUCLEOTIDE SEQUENCE [LARGE SCALE GENOMIC DNA]</scope>
    <source>
        <strain evidence="3 4">JCM 11839</strain>
    </source>
</reference>
<dbReference type="PANTHER" id="PTHR13774:SF17">
    <property type="entry name" value="PHENAZINE BIOSYNTHESIS-LIKE DOMAIN-CONTAINING PROTEIN"/>
    <property type="match status" value="1"/>
</dbReference>
<evidence type="ECO:0000313" key="4">
    <source>
        <dbReference type="Proteomes" id="UP001296706"/>
    </source>
</evidence>
<protein>
    <submittedName>
        <fullName evidence="3">PhzF family phenazine biosynthesis protein</fullName>
    </submittedName>
</protein>
<evidence type="ECO:0000256" key="1">
    <source>
        <dbReference type="ARBA" id="ARBA00008270"/>
    </source>
</evidence>
<dbReference type="InterPro" id="IPR003719">
    <property type="entry name" value="Phenazine_PhzF-like"/>
</dbReference>
<dbReference type="PIRSF" id="PIRSF016184">
    <property type="entry name" value="PhzC_PhzF"/>
    <property type="match status" value="1"/>
</dbReference>
<dbReference type="RefSeq" id="WP_169394236.1">
    <property type="nucleotide sequence ID" value="NZ_BAAAJH010000011.1"/>
</dbReference>
<comment type="similarity">
    <text evidence="1">Belongs to the PhzF family.</text>
</comment>
<keyword evidence="2" id="KW-0413">Isomerase</keyword>
<evidence type="ECO:0000256" key="2">
    <source>
        <dbReference type="ARBA" id="ARBA00023235"/>
    </source>
</evidence>
<dbReference type="Pfam" id="PF02567">
    <property type="entry name" value="PhzC-PhzF"/>
    <property type="match status" value="1"/>
</dbReference>
<gene>
    <name evidence="3" type="ORF">HF577_03430</name>
</gene>
<dbReference type="Proteomes" id="UP001296706">
    <property type="component" value="Unassembled WGS sequence"/>
</dbReference>
<organism evidence="3 4">
    <name type="scientific">Pseudonocardia xinjiangensis</name>
    <dbReference type="NCBI Taxonomy" id="75289"/>
    <lineage>
        <taxon>Bacteria</taxon>
        <taxon>Bacillati</taxon>
        <taxon>Actinomycetota</taxon>
        <taxon>Actinomycetes</taxon>
        <taxon>Pseudonocardiales</taxon>
        <taxon>Pseudonocardiaceae</taxon>
        <taxon>Pseudonocardia</taxon>
    </lineage>
</organism>
<accession>A0ABX1RAB4</accession>
<keyword evidence="4" id="KW-1185">Reference proteome</keyword>
<dbReference type="PANTHER" id="PTHR13774">
    <property type="entry name" value="PHENAZINE BIOSYNTHESIS PROTEIN"/>
    <property type="match status" value="1"/>
</dbReference>
<proteinExistence type="inferred from homology"/>